<proteinExistence type="predicted"/>
<dbReference type="AlphaFoldDB" id="A0A0A9GB01"/>
<sequence length="46" mass="5285">MELPFMLVSWCPLFPRCRLSKLFISLALHLFEHTLASLLPNLSLDA</sequence>
<organism evidence="1">
    <name type="scientific">Arundo donax</name>
    <name type="common">Giant reed</name>
    <name type="synonym">Donax arundinaceus</name>
    <dbReference type="NCBI Taxonomy" id="35708"/>
    <lineage>
        <taxon>Eukaryota</taxon>
        <taxon>Viridiplantae</taxon>
        <taxon>Streptophyta</taxon>
        <taxon>Embryophyta</taxon>
        <taxon>Tracheophyta</taxon>
        <taxon>Spermatophyta</taxon>
        <taxon>Magnoliopsida</taxon>
        <taxon>Liliopsida</taxon>
        <taxon>Poales</taxon>
        <taxon>Poaceae</taxon>
        <taxon>PACMAD clade</taxon>
        <taxon>Arundinoideae</taxon>
        <taxon>Arundineae</taxon>
        <taxon>Arundo</taxon>
    </lineage>
</organism>
<reference evidence="1" key="1">
    <citation type="submission" date="2014-09" db="EMBL/GenBank/DDBJ databases">
        <authorList>
            <person name="Magalhaes I.L.F."/>
            <person name="Oliveira U."/>
            <person name="Santos F.R."/>
            <person name="Vidigal T.H.D.A."/>
            <person name="Brescovit A.D."/>
            <person name="Santos A.J."/>
        </authorList>
    </citation>
    <scope>NUCLEOTIDE SEQUENCE</scope>
    <source>
        <tissue evidence="1">Shoot tissue taken approximately 20 cm above the soil surface</tissue>
    </source>
</reference>
<protein>
    <submittedName>
        <fullName evidence="1">Uncharacterized protein</fullName>
    </submittedName>
</protein>
<evidence type="ECO:0000313" key="1">
    <source>
        <dbReference type="EMBL" id="JAE22270.1"/>
    </source>
</evidence>
<reference evidence="1" key="2">
    <citation type="journal article" date="2015" name="Data Brief">
        <title>Shoot transcriptome of the giant reed, Arundo donax.</title>
        <authorList>
            <person name="Barrero R.A."/>
            <person name="Guerrero F.D."/>
            <person name="Moolhuijzen P."/>
            <person name="Goolsby J.A."/>
            <person name="Tidwell J."/>
            <person name="Bellgard S.E."/>
            <person name="Bellgard M.I."/>
        </authorList>
    </citation>
    <scope>NUCLEOTIDE SEQUENCE</scope>
    <source>
        <tissue evidence="1">Shoot tissue taken approximately 20 cm above the soil surface</tissue>
    </source>
</reference>
<accession>A0A0A9GB01</accession>
<dbReference type="EMBL" id="GBRH01175626">
    <property type="protein sequence ID" value="JAE22270.1"/>
    <property type="molecule type" value="Transcribed_RNA"/>
</dbReference>
<name>A0A0A9GB01_ARUDO</name>